<gene>
    <name evidence="2" type="ORF">SEMRO_1037_G234190.1</name>
</gene>
<feature type="compositionally biased region" description="Low complexity" evidence="1">
    <location>
        <begin position="17"/>
        <end position="28"/>
    </location>
</feature>
<evidence type="ECO:0000256" key="1">
    <source>
        <dbReference type="SAM" id="MobiDB-lite"/>
    </source>
</evidence>
<evidence type="ECO:0000313" key="2">
    <source>
        <dbReference type="EMBL" id="CAB9519692.1"/>
    </source>
</evidence>
<dbReference type="AlphaFoldDB" id="A0A9N8EEJ7"/>
<protein>
    <submittedName>
        <fullName evidence="2">Uncharacterized protein</fullName>
    </submittedName>
</protein>
<proteinExistence type="predicted"/>
<sequence>MVPPSESMSAQAQEQLRLPSSESSIPELSRWDSHPIRTEKHSSAQTPDCPRRSSSFDGITECESFHTETTTESREDSRRKLDLQVFPPRRPTRRSSAVGDCSFHDNDTSSSCGPSDLSVSSMASDATPSTGSSSALSLDSLLVDISPLSRSNENSPCRWSNSVPGTSFQEHSMKVQSDRLSRPCIDLTPKSWMTPPSLPKTLEYDTESLDQELARIKTVYSSSKKQRHSSWPPLTITNSPKEVIADLLPASIEL</sequence>
<dbReference type="Proteomes" id="UP001153069">
    <property type="component" value="Unassembled WGS sequence"/>
</dbReference>
<reference evidence="2" key="1">
    <citation type="submission" date="2020-06" db="EMBL/GenBank/DDBJ databases">
        <authorList>
            <consortium name="Plant Systems Biology data submission"/>
        </authorList>
    </citation>
    <scope>NUCLEOTIDE SEQUENCE</scope>
    <source>
        <strain evidence="2">D6</strain>
    </source>
</reference>
<organism evidence="2 3">
    <name type="scientific">Seminavis robusta</name>
    <dbReference type="NCBI Taxonomy" id="568900"/>
    <lineage>
        <taxon>Eukaryota</taxon>
        <taxon>Sar</taxon>
        <taxon>Stramenopiles</taxon>
        <taxon>Ochrophyta</taxon>
        <taxon>Bacillariophyta</taxon>
        <taxon>Bacillariophyceae</taxon>
        <taxon>Bacillariophycidae</taxon>
        <taxon>Naviculales</taxon>
        <taxon>Naviculaceae</taxon>
        <taxon>Seminavis</taxon>
    </lineage>
</organism>
<feature type="compositionally biased region" description="Polar residues" evidence="1">
    <location>
        <begin position="108"/>
        <end position="124"/>
    </location>
</feature>
<feature type="compositionally biased region" description="Low complexity" evidence="1">
    <location>
        <begin position="126"/>
        <end position="136"/>
    </location>
</feature>
<name>A0A9N8EEJ7_9STRA</name>
<keyword evidence="3" id="KW-1185">Reference proteome</keyword>
<accession>A0A9N8EEJ7</accession>
<comment type="caution">
    <text evidence="2">The sequence shown here is derived from an EMBL/GenBank/DDBJ whole genome shotgun (WGS) entry which is preliminary data.</text>
</comment>
<dbReference type="EMBL" id="CAICTM010001035">
    <property type="protein sequence ID" value="CAB9519692.1"/>
    <property type="molecule type" value="Genomic_DNA"/>
</dbReference>
<feature type="compositionally biased region" description="Polar residues" evidence="1">
    <location>
        <begin position="1"/>
        <end position="14"/>
    </location>
</feature>
<feature type="compositionally biased region" description="Basic and acidic residues" evidence="1">
    <location>
        <begin position="29"/>
        <end position="42"/>
    </location>
</feature>
<feature type="compositionally biased region" description="Basic and acidic residues" evidence="1">
    <location>
        <begin position="63"/>
        <end position="82"/>
    </location>
</feature>
<feature type="region of interest" description="Disordered" evidence="1">
    <location>
        <begin position="1"/>
        <end position="136"/>
    </location>
</feature>
<evidence type="ECO:0000313" key="3">
    <source>
        <dbReference type="Proteomes" id="UP001153069"/>
    </source>
</evidence>